<dbReference type="GO" id="GO:0015293">
    <property type="term" value="F:symporter activity"/>
    <property type="evidence" value="ECO:0007669"/>
    <property type="project" value="InterPro"/>
</dbReference>
<evidence type="ECO:0000256" key="1">
    <source>
        <dbReference type="ARBA" id="ARBA00009617"/>
    </source>
</evidence>
<dbReference type="GO" id="GO:0008643">
    <property type="term" value="P:carbohydrate transport"/>
    <property type="evidence" value="ECO:0007669"/>
    <property type="project" value="InterPro"/>
</dbReference>
<dbReference type="PANTHER" id="PTHR11328:SF24">
    <property type="entry name" value="MAJOR FACILITATOR SUPERFAMILY (MFS) PROFILE DOMAIN-CONTAINING PROTEIN"/>
    <property type="match status" value="1"/>
</dbReference>
<dbReference type="EMBL" id="CABPSM010000007">
    <property type="protein sequence ID" value="VVE14106.1"/>
    <property type="molecule type" value="Genomic_DNA"/>
</dbReference>
<feature type="transmembrane region" description="Helical" evidence="5">
    <location>
        <begin position="21"/>
        <end position="41"/>
    </location>
</feature>
<dbReference type="RefSeq" id="WP_150621019.1">
    <property type="nucleotide sequence ID" value="NZ_CABPSM010000007.1"/>
</dbReference>
<feature type="transmembrane region" description="Helical" evidence="5">
    <location>
        <begin position="116"/>
        <end position="141"/>
    </location>
</feature>
<evidence type="ECO:0000313" key="8">
    <source>
        <dbReference type="Proteomes" id="UP000343317"/>
    </source>
</evidence>
<evidence type="ECO:0000256" key="4">
    <source>
        <dbReference type="ARBA" id="ARBA00023136"/>
    </source>
</evidence>
<feature type="domain" description="Major facilitator superfamily (MFS) profile" evidence="6">
    <location>
        <begin position="235"/>
        <end position="456"/>
    </location>
</feature>
<proteinExistence type="inferred from homology"/>
<feature type="transmembrane region" description="Helical" evidence="5">
    <location>
        <begin position="239"/>
        <end position="261"/>
    </location>
</feature>
<gene>
    <name evidence="7" type="primary">uidB</name>
    <name evidence="7" type="ORF">PHO31112_02781</name>
</gene>
<organism evidence="7 8">
    <name type="scientific">Pandoraea horticolens</name>
    <dbReference type="NCBI Taxonomy" id="2508298"/>
    <lineage>
        <taxon>Bacteria</taxon>
        <taxon>Pseudomonadati</taxon>
        <taxon>Pseudomonadota</taxon>
        <taxon>Betaproteobacteria</taxon>
        <taxon>Burkholderiales</taxon>
        <taxon>Burkholderiaceae</taxon>
        <taxon>Pandoraea</taxon>
    </lineage>
</organism>
<feature type="transmembrane region" description="Helical" evidence="5">
    <location>
        <begin position="413"/>
        <end position="434"/>
    </location>
</feature>
<comment type="similarity">
    <text evidence="1">Belongs to the sodium:galactoside symporter (TC 2.A.2) family.</text>
</comment>
<dbReference type="InterPro" id="IPR036259">
    <property type="entry name" value="MFS_trans_sf"/>
</dbReference>
<evidence type="ECO:0000256" key="2">
    <source>
        <dbReference type="ARBA" id="ARBA00022692"/>
    </source>
</evidence>
<dbReference type="Pfam" id="PF13347">
    <property type="entry name" value="MFS_2"/>
    <property type="match status" value="1"/>
</dbReference>
<dbReference type="Gene3D" id="1.20.1250.20">
    <property type="entry name" value="MFS general substrate transporter like domains"/>
    <property type="match status" value="2"/>
</dbReference>
<feature type="transmembrane region" description="Helical" evidence="5">
    <location>
        <begin position="276"/>
        <end position="297"/>
    </location>
</feature>
<feature type="transmembrane region" description="Helical" evidence="5">
    <location>
        <begin position="309"/>
        <end position="332"/>
    </location>
</feature>
<dbReference type="GO" id="GO:0005886">
    <property type="term" value="C:plasma membrane"/>
    <property type="evidence" value="ECO:0007669"/>
    <property type="project" value="TreeGrafter"/>
</dbReference>
<protein>
    <submittedName>
        <fullName evidence="7">Glucuronide carrier protein</fullName>
    </submittedName>
</protein>
<dbReference type="SUPFAM" id="SSF103473">
    <property type="entry name" value="MFS general substrate transporter"/>
    <property type="match status" value="1"/>
</dbReference>
<feature type="transmembrane region" description="Helical" evidence="5">
    <location>
        <begin position="186"/>
        <end position="204"/>
    </location>
</feature>
<reference evidence="7 8" key="1">
    <citation type="submission" date="2019-08" db="EMBL/GenBank/DDBJ databases">
        <authorList>
            <person name="Peeters C."/>
        </authorList>
    </citation>
    <scope>NUCLEOTIDE SEQUENCE [LARGE SCALE GENOMIC DNA]</scope>
    <source>
        <strain evidence="7 8">LMG 31112</strain>
    </source>
</reference>
<name>A0A5E4VRH9_9BURK</name>
<feature type="transmembrane region" description="Helical" evidence="5">
    <location>
        <begin position="153"/>
        <end position="174"/>
    </location>
</feature>
<dbReference type="PANTHER" id="PTHR11328">
    <property type="entry name" value="MAJOR FACILITATOR SUPERFAMILY DOMAIN-CONTAINING PROTEIN"/>
    <property type="match status" value="1"/>
</dbReference>
<sequence length="456" mass="47130">MSNTLNTHQGIGPMRLSGFGAGSFAAALATMLPPMLLLYFLTEYVRLDPWLAGVVLAIPKLWDVVADMPIGRYSDQLAAKLGSRLRVAIWSGLALAILLPLTFYHPPLSSKALLAAFYVVIQILQAIAFTIFGVTNLAMAGDLAADAVERNKLLTMSALGGSIAGVALVIGVPVMVKAGGGGERGYVSMTLMVAAVMVVIYTFYFSSVRGMTRHAATDSGHSSGMSLRQGIADMLRNKAFVAVVIAVVAVGTAGGCLYALLAYENQYLLGRPAEDLLIVMGPTLLGNVLGLPLAVPLMRRLGDRGALRVSLVVAVITFASYWLGLVCAWTPVTVIGGALFGITNGVIVVSAMAWVLDSAKASHGGASVGLHLGMFLSGQKLGLSLGGVISGGLLSLIGYHAGAPATPELKQGIALAGLVGPLAPLLIACVVVYLPGGRTATSPRTEKGTGPYANNS</sequence>
<feature type="transmembrane region" description="Helical" evidence="5">
    <location>
        <begin position="87"/>
        <end position="104"/>
    </location>
</feature>
<dbReference type="Proteomes" id="UP000343317">
    <property type="component" value="Unassembled WGS sequence"/>
</dbReference>
<evidence type="ECO:0000256" key="3">
    <source>
        <dbReference type="ARBA" id="ARBA00022989"/>
    </source>
</evidence>
<evidence type="ECO:0000256" key="5">
    <source>
        <dbReference type="SAM" id="Phobius"/>
    </source>
</evidence>
<feature type="transmembrane region" description="Helical" evidence="5">
    <location>
        <begin position="338"/>
        <end position="356"/>
    </location>
</feature>
<keyword evidence="8" id="KW-1185">Reference proteome</keyword>
<dbReference type="InterPro" id="IPR020846">
    <property type="entry name" value="MFS_dom"/>
</dbReference>
<accession>A0A5E4VRH9</accession>
<feature type="transmembrane region" description="Helical" evidence="5">
    <location>
        <begin position="381"/>
        <end position="401"/>
    </location>
</feature>
<evidence type="ECO:0000259" key="6">
    <source>
        <dbReference type="PROSITE" id="PS50850"/>
    </source>
</evidence>
<dbReference type="AlphaFoldDB" id="A0A5E4VRH9"/>
<dbReference type="PROSITE" id="PS50850">
    <property type="entry name" value="MFS"/>
    <property type="match status" value="1"/>
</dbReference>
<keyword evidence="3 5" id="KW-1133">Transmembrane helix</keyword>
<keyword evidence="2 5" id="KW-0812">Transmembrane</keyword>
<dbReference type="InterPro" id="IPR039672">
    <property type="entry name" value="MFS_2"/>
</dbReference>
<keyword evidence="4 5" id="KW-0472">Membrane</keyword>
<evidence type="ECO:0000313" key="7">
    <source>
        <dbReference type="EMBL" id="VVE14106.1"/>
    </source>
</evidence>